<feature type="chain" id="PRO_5045956404" evidence="1">
    <location>
        <begin position="21"/>
        <end position="247"/>
    </location>
</feature>
<dbReference type="EMBL" id="JANDHW010000004">
    <property type="protein sequence ID" value="MCP9611462.1"/>
    <property type="molecule type" value="Genomic_DNA"/>
</dbReference>
<reference evidence="2 3" key="1">
    <citation type="submission" date="2022-07" db="EMBL/GenBank/DDBJ databases">
        <title>Fecal culturing of patients with breast cancer.</title>
        <authorList>
            <person name="Teng N.M.Y."/>
            <person name="Kiu R."/>
            <person name="Evans R."/>
            <person name="Baker D.J."/>
            <person name="Zenner C."/>
            <person name="Robinson S.D."/>
            <person name="Hall L.J."/>
        </authorList>
    </citation>
    <scope>NUCLEOTIDE SEQUENCE [LARGE SCALE GENOMIC DNA]</scope>
    <source>
        <strain evidence="2 3">LH1063</strain>
    </source>
</reference>
<dbReference type="Proteomes" id="UP001205603">
    <property type="component" value="Unassembled WGS sequence"/>
</dbReference>
<keyword evidence="1" id="KW-0732">Signal</keyword>
<evidence type="ECO:0000256" key="1">
    <source>
        <dbReference type="SAM" id="SignalP"/>
    </source>
</evidence>
<sequence length="247" mass="28286">MNKYIIISVVMLLCVFVGKAQNRNTPASTTSKTASAEKKEATYTYPLFNGLVVGVDLYNPVAKLFGQKYSNYEASLELDLHNRFFPIWEIGIGSAKSTPEDMNFTYRGKAALYNRIGMNYNIKYNNKTLDGVYAGIRYGFSTFNYDITDIRLESSYWDPENPVIGEITGQHSRAQWIEALVGIRVKLYKGLMMGWTVRYKWKLNVKNNFQSTPWFIPGYGTSNNPVSFTYSIYYRIPFSGKKSSKEK</sequence>
<feature type="signal peptide" evidence="1">
    <location>
        <begin position="1"/>
        <end position="20"/>
    </location>
</feature>
<evidence type="ECO:0000313" key="3">
    <source>
        <dbReference type="Proteomes" id="UP001205603"/>
    </source>
</evidence>
<name>A0ABT1MFP6_9BACT</name>
<organism evidence="2 3">
    <name type="scientific">Coprobacter tertius</name>
    <dbReference type="NCBI Taxonomy" id="2944915"/>
    <lineage>
        <taxon>Bacteria</taxon>
        <taxon>Pseudomonadati</taxon>
        <taxon>Bacteroidota</taxon>
        <taxon>Bacteroidia</taxon>
        <taxon>Bacteroidales</taxon>
        <taxon>Barnesiellaceae</taxon>
        <taxon>Coprobacter</taxon>
    </lineage>
</organism>
<proteinExistence type="predicted"/>
<gene>
    <name evidence="2" type="ORF">NMU02_05090</name>
</gene>
<keyword evidence="3" id="KW-1185">Reference proteome</keyword>
<protein>
    <submittedName>
        <fullName evidence="2">DUF6048 family protein</fullName>
    </submittedName>
</protein>
<dbReference type="Pfam" id="PF19515">
    <property type="entry name" value="DUF6048"/>
    <property type="match status" value="1"/>
</dbReference>
<evidence type="ECO:0000313" key="2">
    <source>
        <dbReference type="EMBL" id="MCP9611462.1"/>
    </source>
</evidence>
<dbReference type="RefSeq" id="WP_255026278.1">
    <property type="nucleotide sequence ID" value="NZ_JANDHW010000004.1"/>
</dbReference>
<accession>A0ABT1MFP6</accession>
<dbReference type="InterPro" id="IPR046111">
    <property type="entry name" value="DUF6048"/>
</dbReference>
<comment type="caution">
    <text evidence="2">The sequence shown here is derived from an EMBL/GenBank/DDBJ whole genome shotgun (WGS) entry which is preliminary data.</text>
</comment>